<evidence type="ECO:0000256" key="1">
    <source>
        <dbReference type="SAM" id="SignalP"/>
    </source>
</evidence>
<dbReference type="Proteomes" id="UP001628668">
    <property type="component" value="Unassembled WGS sequence"/>
</dbReference>
<organism evidence="2 3">
    <name type="scientific">Rossellomorea oryzaecorticis</name>
    <dbReference type="NCBI Taxonomy" id="1396505"/>
    <lineage>
        <taxon>Bacteria</taxon>
        <taxon>Bacillati</taxon>
        <taxon>Bacillota</taxon>
        <taxon>Bacilli</taxon>
        <taxon>Bacillales</taxon>
        <taxon>Bacillaceae</taxon>
        <taxon>Rossellomorea</taxon>
    </lineage>
</organism>
<gene>
    <name evidence="2" type="ORF">ACKA06_04970</name>
</gene>
<reference evidence="2 3" key="1">
    <citation type="submission" date="2024-12" db="EMBL/GenBank/DDBJ databases">
        <authorList>
            <person name="Li X."/>
            <person name="Zhang D."/>
        </authorList>
    </citation>
    <scope>NUCLEOTIDE SEQUENCE [LARGE SCALE GENOMIC DNA]</scope>
    <source>
        <strain evidence="2 3">JCM19602</strain>
    </source>
</reference>
<keyword evidence="3" id="KW-1185">Reference proteome</keyword>
<evidence type="ECO:0000313" key="3">
    <source>
        <dbReference type="Proteomes" id="UP001628668"/>
    </source>
</evidence>
<feature type="chain" id="PRO_5045341639" evidence="1">
    <location>
        <begin position="24"/>
        <end position="146"/>
    </location>
</feature>
<dbReference type="RefSeq" id="WP_318293580.1">
    <property type="nucleotide sequence ID" value="NZ_JBJOSA010000003.1"/>
</dbReference>
<keyword evidence="1" id="KW-0732">Signal</keyword>
<proteinExistence type="predicted"/>
<accession>A0ABW8VL75</accession>
<evidence type="ECO:0000313" key="2">
    <source>
        <dbReference type="EMBL" id="MFL8936136.1"/>
    </source>
</evidence>
<comment type="caution">
    <text evidence="2">The sequence shown here is derived from an EMBL/GenBank/DDBJ whole genome shotgun (WGS) entry which is preliminary data.</text>
</comment>
<dbReference type="EMBL" id="JBJOSA010000003">
    <property type="protein sequence ID" value="MFL8936136.1"/>
    <property type="molecule type" value="Genomic_DNA"/>
</dbReference>
<sequence length="146" mass="17316">MKRFVSFFMVLSLFVALSIPSVAQQFEYPDNKNKSFINANQFYEQLKKNEFKEYKNATFSMRQKISYKEVPDVIMTFEKKTGSYSCQPQPKENLSASIHPERQVYFFASFVQTKDKEYWKHTIIDAETKRKIGGGNAYHNYENPYR</sequence>
<feature type="signal peptide" evidence="1">
    <location>
        <begin position="1"/>
        <end position="23"/>
    </location>
</feature>
<name>A0ABW8VL75_9BACI</name>
<protein>
    <submittedName>
        <fullName evidence="2">Uncharacterized protein</fullName>
    </submittedName>
</protein>